<organism evidence="1 2">
    <name type="scientific">Flavobacterium cucumis</name>
    <dbReference type="NCBI Taxonomy" id="416016"/>
    <lineage>
        <taxon>Bacteria</taxon>
        <taxon>Pseudomonadati</taxon>
        <taxon>Bacteroidota</taxon>
        <taxon>Flavobacteriia</taxon>
        <taxon>Flavobacteriales</taxon>
        <taxon>Flavobacteriaceae</taxon>
        <taxon>Flavobacterium</taxon>
    </lineage>
</organism>
<dbReference type="AlphaFoldDB" id="A0A1M7ZTJ1"/>
<sequence>MLIKVNEMINIIKQALENSFSYADYRKKVTGLIAEGKSTGHEQSEDLLHYSELNETRMNRLEKTIEVTDEVKTKLQNLDKKFIWLVLSEGWCGDAAQIVPVIHKMAEVAENVILKIALRDDNDALMQHFLTNGGKAIPKLIILDADSLEVVADWGPRPTGAKQLILDYKAAHGVVDETAKIELQKWYLHDKGVSIQNEIVELHEQVLS</sequence>
<dbReference type="Pfam" id="PF14595">
    <property type="entry name" value="Thioredoxin_9"/>
    <property type="match status" value="1"/>
</dbReference>
<dbReference type="SUPFAM" id="SSF52833">
    <property type="entry name" value="Thioredoxin-like"/>
    <property type="match status" value="1"/>
</dbReference>
<gene>
    <name evidence="1" type="ORF">SAMN05443547_0556</name>
</gene>
<dbReference type="EMBL" id="FRYK01000001">
    <property type="protein sequence ID" value="SHO72229.1"/>
    <property type="molecule type" value="Genomic_DNA"/>
</dbReference>
<dbReference type="Proteomes" id="UP000184611">
    <property type="component" value="Unassembled WGS sequence"/>
</dbReference>
<dbReference type="GO" id="GO:0016853">
    <property type="term" value="F:isomerase activity"/>
    <property type="evidence" value="ECO:0007669"/>
    <property type="project" value="UniProtKB-KW"/>
</dbReference>
<reference evidence="2" key="1">
    <citation type="submission" date="2016-12" db="EMBL/GenBank/DDBJ databases">
        <authorList>
            <person name="Varghese N."/>
            <person name="Submissions S."/>
        </authorList>
    </citation>
    <scope>NUCLEOTIDE SEQUENCE [LARGE SCALE GENOMIC DNA]</scope>
    <source>
        <strain evidence="2">DSM 18830</strain>
    </source>
</reference>
<protein>
    <submittedName>
        <fullName evidence="1">Thiol-disulfide isomerase or thioredoxin</fullName>
    </submittedName>
</protein>
<evidence type="ECO:0000313" key="1">
    <source>
        <dbReference type="EMBL" id="SHO72229.1"/>
    </source>
</evidence>
<keyword evidence="2" id="KW-1185">Reference proteome</keyword>
<dbReference type="STRING" id="416016.SAMN05443547_0556"/>
<dbReference type="Gene3D" id="3.40.30.10">
    <property type="entry name" value="Glutaredoxin"/>
    <property type="match status" value="1"/>
</dbReference>
<keyword evidence="1" id="KW-0413">Isomerase</keyword>
<dbReference type="InterPro" id="IPR036249">
    <property type="entry name" value="Thioredoxin-like_sf"/>
</dbReference>
<name>A0A1M7ZTJ1_9FLAO</name>
<accession>A0A1M7ZTJ1</accession>
<proteinExistence type="predicted"/>
<evidence type="ECO:0000313" key="2">
    <source>
        <dbReference type="Proteomes" id="UP000184611"/>
    </source>
</evidence>